<dbReference type="EMBL" id="CP017812">
    <property type="protein sequence ID" value="AOZ71946.1"/>
    <property type="molecule type" value="Genomic_DNA"/>
</dbReference>
<proteinExistence type="predicted"/>
<keyword evidence="2" id="KW-1185">Reference proteome</keyword>
<dbReference type="RefSeq" id="WP_071163412.1">
    <property type="nucleotide sequence ID" value="NZ_CP017812.1"/>
</dbReference>
<accession>A0A1D9MI44</accession>
<protein>
    <recommendedName>
        <fullName evidence="3">Glycosyl transferase family 1 domain-containing protein</fullName>
    </recommendedName>
</protein>
<organism evidence="1 2">
    <name type="scientific">Boudabousia tangfeifanii</name>
    <dbReference type="NCBI Taxonomy" id="1912795"/>
    <lineage>
        <taxon>Bacteria</taxon>
        <taxon>Bacillati</taxon>
        <taxon>Actinomycetota</taxon>
        <taxon>Actinomycetes</taxon>
        <taxon>Actinomycetales</taxon>
        <taxon>Actinomycetaceae</taxon>
        <taxon>Boudabousia</taxon>
    </lineage>
</organism>
<sequence>MGERKNLLIAGDDLKFIRPLFPYLENKFKIRIDRWNGPEGHDRDRSLSLLEWADIIHCEWLLGNTVWYSWNKLPQQKLTTRLHFFELGREYGRLLKHDAVDSYITVSRPMLERAISEFSLPRNKVKSIPNGIVKPDNLTVDHGHERMKSLAMVGAIPARKGLHRNLRILHELKKYDASFTLAIYGPTPSQVDWVWTDDYQREYFENCATQIEKTGLKSSVSWRGWCEMTEEYPKIGFVLSMSDEESFHVALVEGAFNGAAPLTLPWEGAHWTHPDFVIKPGTDEIVKTILKLQDKEEHRKHVEAACSAYQHYEAPFVANKLIDLWLQ</sequence>
<name>A0A1D9MI44_9ACTO</name>
<gene>
    <name evidence="1" type="ORF">BK816_00435</name>
</gene>
<dbReference type="OrthoDB" id="262125at2"/>
<dbReference type="SUPFAM" id="SSF53756">
    <property type="entry name" value="UDP-Glycosyltransferase/glycogen phosphorylase"/>
    <property type="match status" value="1"/>
</dbReference>
<dbReference type="Proteomes" id="UP000176288">
    <property type="component" value="Chromosome"/>
</dbReference>
<dbReference type="KEGG" id="avu:BK816_00435"/>
<evidence type="ECO:0008006" key="3">
    <source>
        <dbReference type="Google" id="ProtNLM"/>
    </source>
</evidence>
<evidence type="ECO:0000313" key="2">
    <source>
        <dbReference type="Proteomes" id="UP000176288"/>
    </source>
</evidence>
<dbReference type="AlphaFoldDB" id="A0A1D9MI44"/>
<reference evidence="1 2" key="1">
    <citation type="submission" date="2016-10" db="EMBL/GenBank/DDBJ databases">
        <title>Actinomyces aegypiusis sp. nov., isolated from the Aegypius monachus in Qinghai Tibet Plateau China.</title>
        <authorList>
            <person name="Wang Y."/>
        </authorList>
    </citation>
    <scope>NUCLEOTIDE SEQUENCE [LARGE SCALE GENOMIC DNA]</scope>
    <source>
        <strain evidence="1 2">VUL4_3</strain>
    </source>
</reference>
<dbReference type="STRING" id="1912795.BK816_00435"/>
<evidence type="ECO:0000313" key="1">
    <source>
        <dbReference type="EMBL" id="AOZ71946.1"/>
    </source>
</evidence>
<dbReference type="Gene3D" id="3.40.50.2000">
    <property type="entry name" value="Glycogen Phosphorylase B"/>
    <property type="match status" value="2"/>
</dbReference>